<keyword evidence="7" id="KW-0998">Cell outer membrane</keyword>
<organism evidence="10 11">
    <name type="scientific">Methylomonas albis</name>
    <dbReference type="NCBI Taxonomy" id="1854563"/>
    <lineage>
        <taxon>Bacteria</taxon>
        <taxon>Pseudomonadati</taxon>
        <taxon>Pseudomonadota</taxon>
        <taxon>Gammaproteobacteria</taxon>
        <taxon>Methylococcales</taxon>
        <taxon>Methylococcaceae</taxon>
        <taxon>Methylomonas</taxon>
    </lineage>
</organism>
<sequence>MNLLGKLAPAMLLIATQPVVADDLLGIYQQALQADPQLRTAELKVDVGNAQKGQALGQLLPQITGTANWSSNKQSVPGFTDRDYNGTRYYVSLSQSLIDFAKFWDWKRAQEVENQYSAELTEAQHTLIFSVVQRYFAALDAEDQLQLTQMERQATETELEQVKKQFAKQLIKVTDLYEVEARLDQLKADEIEAGSNLIIARQAMKELTNTLPTSLNTLREGIEYHELEGKLDDWIAVAKSQNPQLAAQQSAIEAASNNVAVQKSRYLPVVDLQLNYFDTDTGYQSVQTSHTQTQVAAINVNVPIFTGGTTTHRMFEAQSRLAMTQEENEAKVRALVKETSDAFSASNANARRISASEKALTSATKSREAMQSGLKYGVQTIADVLRAQQVEYKAKRELAKAKYEYIINRVRFLKAIGTVNEENLQEVNGWLSSAADMGSR</sequence>
<feature type="coiled-coil region" evidence="8">
    <location>
        <begin position="138"/>
        <end position="165"/>
    </location>
</feature>
<name>A0ABR9D544_9GAMM</name>
<dbReference type="SUPFAM" id="SSF56954">
    <property type="entry name" value="Outer membrane efflux proteins (OEP)"/>
    <property type="match status" value="1"/>
</dbReference>
<comment type="subcellular location">
    <subcellularLocation>
        <location evidence="1">Cell outer membrane</location>
    </subcellularLocation>
</comment>
<dbReference type="Gene3D" id="1.20.1600.10">
    <property type="entry name" value="Outer membrane efflux proteins (OEP)"/>
    <property type="match status" value="1"/>
</dbReference>
<evidence type="ECO:0000313" key="11">
    <source>
        <dbReference type="Proteomes" id="UP000652176"/>
    </source>
</evidence>
<evidence type="ECO:0000256" key="3">
    <source>
        <dbReference type="ARBA" id="ARBA00022448"/>
    </source>
</evidence>
<dbReference type="NCBIfam" id="TIGR01844">
    <property type="entry name" value="type_I_sec_TolC"/>
    <property type="match status" value="1"/>
</dbReference>
<dbReference type="Pfam" id="PF02321">
    <property type="entry name" value="OEP"/>
    <property type="match status" value="2"/>
</dbReference>
<keyword evidence="9" id="KW-0732">Signal</keyword>
<reference evidence="10 11" key="1">
    <citation type="submission" date="2020-09" db="EMBL/GenBank/DDBJ databases">
        <title>Methylomonas albis sp. nov. and Methylomonas fluvii sp. nov.: Two cold-adapted methanotrophs from the River Elbe and an amended description of Methylovulum psychrotolerans strain Eb1.</title>
        <authorList>
            <person name="Bussmann I.K."/>
            <person name="Klings K.-W."/>
            <person name="Warnstedt J."/>
            <person name="Hoppert M."/>
            <person name="Saborowski A."/>
            <person name="Horn F."/>
            <person name="Liebner S."/>
        </authorList>
    </citation>
    <scope>NUCLEOTIDE SEQUENCE [LARGE SCALE GENOMIC DNA]</scope>
    <source>
        <strain evidence="10 11">EbA</strain>
    </source>
</reference>
<keyword evidence="4" id="KW-1134">Transmembrane beta strand</keyword>
<comment type="caution">
    <text evidence="10">The sequence shown here is derived from an EMBL/GenBank/DDBJ whole genome shotgun (WGS) entry which is preliminary data.</text>
</comment>
<keyword evidence="8" id="KW-0175">Coiled coil</keyword>
<evidence type="ECO:0000256" key="2">
    <source>
        <dbReference type="ARBA" id="ARBA00007613"/>
    </source>
</evidence>
<evidence type="ECO:0000313" key="10">
    <source>
        <dbReference type="EMBL" id="MBD9357383.1"/>
    </source>
</evidence>
<evidence type="ECO:0000256" key="5">
    <source>
        <dbReference type="ARBA" id="ARBA00022692"/>
    </source>
</evidence>
<keyword evidence="5" id="KW-0812">Transmembrane</keyword>
<evidence type="ECO:0000256" key="8">
    <source>
        <dbReference type="SAM" id="Coils"/>
    </source>
</evidence>
<keyword evidence="6" id="KW-0472">Membrane</keyword>
<dbReference type="RefSeq" id="WP_192375666.1">
    <property type="nucleotide sequence ID" value="NZ_CAJHIV010000001.1"/>
</dbReference>
<evidence type="ECO:0000256" key="4">
    <source>
        <dbReference type="ARBA" id="ARBA00022452"/>
    </source>
</evidence>
<protein>
    <submittedName>
        <fullName evidence="10">TolC family outer membrane protein</fullName>
    </submittedName>
</protein>
<dbReference type="InterPro" id="IPR051906">
    <property type="entry name" value="TolC-like"/>
</dbReference>
<evidence type="ECO:0000256" key="6">
    <source>
        <dbReference type="ARBA" id="ARBA00023136"/>
    </source>
</evidence>
<dbReference type="PANTHER" id="PTHR30026">
    <property type="entry name" value="OUTER MEMBRANE PROTEIN TOLC"/>
    <property type="match status" value="1"/>
</dbReference>
<dbReference type="InterPro" id="IPR003423">
    <property type="entry name" value="OMP_efflux"/>
</dbReference>
<keyword evidence="11" id="KW-1185">Reference proteome</keyword>
<dbReference type="Proteomes" id="UP000652176">
    <property type="component" value="Unassembled WGS sequence"/>
</dbReference>
<keyword evidence="3" id="KW-0813">Transport</keyword>
<evidence type="ECO:0000256" key="1">
    <source>
        <dbReference type="ARBA" id="ARBA00004442"/>
    </source>
</evidence>
<evidence type="ECO:0000256" key="9">
    <source>
        <dbReference type="SAM" id="SignalP"/>
    </source>
</evidence>
<comment type="similarity">
    <text evidence="2">Belongs to the outer membrane factor (OMF) (TC 1.B.17) family.</text>
</comment>
<accession>A0ABR9D544</accession>
<dbReference type="EMBL" id="JACXSS010000001">
    <property type="protein sequence ID" value="MBD9357383.1"/>
    <property type="molecule type" value="Genomic_DNA"/>
</dbReference>
<dbReference type="PANTHER" id="PTHR30026:SF20">
    <property type="entry name" value="OUTER MEMBRANE PROTEIN TOLC"/>
    <property type="match status" value="1"/>
</dbReference>
<gene>
    <name evidence="10" type="ORF">IE877_16105</name>
</gene>
<feature type="chain" id="PRO_5047170533" evidence="9">
    <location>
        <begin position="22"/>
        <end position="440"/>
    </location>
</feature>
<evidence type="ECO:0000256" key="7">
    <source>
        <dbReference type="ARBA" id="ARBA00023237"/>
    </source>
</evidence>
<dbReference type="InterPro" id="IPR010130">
    <property type="entry name" value="T1SS_OMP_TolC"/>
</dbReference>
<feature type="signal peptide" evidence="9">
    <location>
        <begin position="1"/>
        <end position="21"/>
    </location>
</feature>
<proteinExistence type="inferred from homology"/>